<evidence type="ECO:0008006" key="3">
    <source>
        <dbReference type="Google" id="ProtNLM"/>
    </source>
</evidence>
<dbReference type="SUPFAM" id="SSF53335">
    <property type="entry name" value="S-adenosyl-L-methionine-dependent methyltransferases"/>
    <property type="match status" value="1"/>
</dbReference>
<dbReference type="EMBL" id="PDLN01000023">
    <property type="protein sequence ID" value="RDW57303.1"/>
    <property type="molecule type" value="Genomic_DNA"/>
</dbReference>
<sequence length="363" mass="41174">MTAPIQGNQLEATPYDSDNDSAFFSSADDGLSLSTSLKSSILDYRMENGRTYHRYKDGQYAYPNDELEKDRLDLQHHIYKLMLDGRLYLSPVDKNLQNALDIGTGTGIWAIEFAEDHPSAVVVGTDLSPIQPTFVPPNLSFLIDDASEPWVFKQKFDFIHTRQLHCVVEEKRLMQQALDNLIPGGWFEMQELALPYGNDDNTNDPNSPASQWCQYMLEASRLIGKPLDNPPNYAKWMTETGFVNVQSVLYKWPTNPWPKGKNEKVLGLWNMVNTLDGLDGFTMAMFTRILKWKPEEVTALLAGVRADTKNHAIHNYCPVYVPLCSLLLLQQSSYKTKTLTLLATSHMGKSRNKPNNAMLLVKY</sequence>
<protein>
    <recommendedName>
        <fullName evidence="3">S-adenosyl-L-methionine-dependent methyltransferase</fullName>
    </recommendedName>
</protein>
<dbReference type="PANTHER" id="PTHR43591:SF102">
    <property type="entry name" value="S-ADENOSYL-L-METHIONINE-DEPENDENT METHYLTRANSFERASE"/>
    <property type="match status" value="1"/>
</dbReference>
<organism evidence="1 2">
    <name type="scientific">Coleophoma crateriformis</name>
    <dbReference type="NCBI Taxonomy" id="565419"/>
    <lineage>
        <taxon>Eukaryota</taxon>
        <taxon>Fungi</taxon>
        <taxon>Dikarya</taxon>
        <taxon>Ascomycota</taxon>
        <taxon>Pezizomycotina</taxon>
        <taxon>Leotiomycetes</taxon>
        <taxon>Helotiales</taxon>
        <taxon>Dermateaceae</taxon>
        <taxon>Coleophoma</taxon>
    </lineage>
</organism>
<comment type="caution">
    <text evidence="1">The sequence shown here is derived from an EMBL/GenBank/DDBJ whole genome shotgun (WGS) entry which is preliminary data.</text>
</comment>
<dbReference type="Proteomes" id="UP000256328">
    <property type="component" value="Unassembled WGS sequence"/>
</dbReference>
<reference evidence="1 2" key="1">
    <citation type="journal article" date="2018" name="IMA Fungus">
        <title>IMA Genome-F 9: Draft genome sequence of Annulohypoxylon stygium, Aspergillus mulundensis, Berkeleyomyces basicola (syn. Thielaviopsis basicola), Ceratocystis smalleyi, two Cercospora beticola strains, Coleophoma cylindrospora, Fusarium fracticaudum, Phialophora cf. hyalina, and Morchella septimelata.</title>
        <authorList>
            <person name="Wingfield B.D."/>
            <person name="Bills G.F."/>
            <person name="Dong Y."/>
            <person name="Huang W."/>
            <person name="Nel W.J."/>
            <person name="Swalarsk-Parry B.S."/>
            <person name="Vaghefi N."/>
            <person name="Wilken P.M."/>
            <person name="An Z."/>
            <person name="de Beer Z.W."/>
            <person name="De Vos L."/>
            <person name="Chen L."/>
            <person name="Duong T.A."/>
            <person name="Gao Y."/>
            <person name="Hammerbacher A."/>
            <person name="Kikkert J.R."/>
            <person name="Li Y."/>
            <person name="Li H."/>
            <person name="Li K."/>
            <person name="Li Q."/>
            <person name="Liu X."/>
            <person name="Ma X."/>
            <person name="Naidoo K."/>
            <person name="Pethybridge S.J."/>
            <person name="Sun J."/>
            <person name="Steenkamp E.T."/>
            <person name="van der Nest M.A."/>
            <person name="van Wyk S."/>
            <person name="Wingfield M.J."/>
            <person name="Xiong C."/>
            <person name="Yue Q."/>
            <person name="Zhang X."/>
        </authorList>
    </citation>
    <scope>NUCLEOTIDE SEQUENCE [LARGE SCALE GENOMIC DNA]</scope>
    <source>
        <strain evidence="1 2">BP5796</strain>
    </source>
</reference>
<dbReference type="CDD" id="cd02440">
    <property type="entry name" value="AdoMet_MTases"/>
    <property type="match status" value="1"/>
</dbReference>
<dbReference type="AlphaFoldDB" id="A0A3D8Q652"/>
<dbReference type="Pfam" id="PF13489">
    <property type="entry name" value="Methyltransf_23"/>
    <property type="match status" value="1"/>
</dbReference>
<proteinExistence type="predicted"/>
<evidence type="ECO:0000313" key="2">
    <source>
        <dbReference type="Proteomes" id="UP000256328"/>
    </source>
</evidence>
<dbReference type="InterPro" id="IPR029063">
    <property type="entry name" value="SAM-dependent_MTases_sf"/>
</dbReference>
<keyword evidence="2" id="KW-1185">Reference proteome</keyword>
<gene>
    <name evidence="1" type="ORF">BP5796_12753</name>
</gene>
<dbReference type="Gene3D" id="3.40.50.150">
    <property type="entry name" value="Vaccinia Virus protein VP39"/>
    <property type="match status" value="1"/>
</dbReference>
<evidence type="ECO:0000313" key="1">
    <source>
        <dbReference type="EMBL" id="RDW57303.1"/>
    </source>
</evidence>
<dbReference type="GO" id="GO:0008168">
    <property type="term" value="F:methyltransferase activity"/>
    <property type="evidence" value="ECO:0007669"/>
    <property type="project" value="TreeGrafter"/>
</dbReference>
<dbReference type="PANTHER" id="PTHR43591">
    <property type="entry name" value="METHYLTRANSFERASE"/>
    <property type="match status" value="1"/>
</dbReference>
<name>A0A3D8Q652_9HELO</name>
<accession>A0A3D8Q652</accession>
<dbReference type="OrthoDB" id="2013972at2759"/>